<dbReference type="Pfam" id="PF25498">
    <property type="entry name" value="DUF7912"/>
    <property type="match status" value="1"/>
</dbReference>
<evidence type="ECO:0000313" key="3">
    <source>
        <dbReference type="Proteomes" id="UP000287651"/>
    </source>
</evidence>
<dbReference type="AlphaFoldDB" id="A0A426ZLH6"/>
<reference evidence="2 3" key="1">
    <citation type="journal article" date="2014" name="Agronomy (Basel)">
        <title>A Draft Genome Sequence for Ensete ventricosum, the Drought-Tolerant Tree Against Hunger.</title>
        <authorList>
            <person name="Harrison J."/>
            <person name="Moore K.A."/>
            <person name="Paszkiewicz K."/>
            <person name="Jones T."/>
            <person name="Grant M."/>
            <person name="Ambacheew D."/>
            <person name="Muzemil S."/>
            <person name="Studholme D.J."/>
        </authorList>
    </citation>
    <scope>NUCLEOTIDE SEQUENCE [LARGE SCALE GENOMIC DNA]</scope>
</reference>
<dbReference type="InterPro" id="IPR057234">
    <property type="entry name" value="DUF7912"/>
</dbReference>
<organism evidence="2 3">
    <name type="scientific">Ensete ventricosum</name>
    <name type="common">Abyssinian banana</name>
    <name type="synonym">Musa ensete</name>
    <dbReference type="NCBI Taxonomy" id="4639"/>
    <lineage>
        <taxon>Eukaryota</taxon>
        <taxon>Viridiplantae</taxon>
        <taxon>Streptophyta</taxon>
        <taxon>Embryophyta</taxon>
        <taxon>Tracheophyta</taxon>
        <taxon>Spermatophyta</taxon>
        <taxon>Magnoliopsida</taxon>
        <taxon>Liliopsida</taxon>
        <taxon>Zingiberales</taxon>
        <taxon>Musaceae</taxon>
        <taxon>Ensete</taxon>
    </lineage>
</organism>
<accession>A0A426ZLH6</accession>
<name>A0A426ZLH6_ENSVE</name>
<dbReference type="EMBL" id="AMZH03006035">
    <property type="protein sequence ID" value="RRT64838.1"/>
    <property type="molecule type" value="Genomic_DNA"/>
</dbReference>
<protein>
    <recommendedName>
        <fullName evidence="1">DUF7912 domain-containing protein</fullName>
    </recommendedName>
</protein>
<dbReference type="PANTHER" id="PTHR34544">
    <property type="entry name" value="OSJNBA0006B20.18 PROTEIN"/>
    <property type="match status" value="1"/>
</dbReference>
<sequence>MSQAGLRRPLSLLLAAERRRSTYPLISRFLSRYRSPHAGKSSSSPFSISFTFPRSFSSFIERPLLLHPHTASPPLRAALFSSASIRRRGGERPGHESFTQRVCCYSRDANTISNSLSLVADESEVEECMIEWEEEEEAEPVVCLGDGGNGGGVVLGGVSWGERVLSVAREVLDLHFGEDLVMYALKVSPRGYVYVRLDKLTNKYGCPSIEEIESFNSLYKKRLDEMVESGEMPLDLALQVSSPGAERLLRVPEDMNRFKEMPMRVQYLEREEAVESKHHQQKVGVFLIESIDADAGHCTWKLADVRENRAGKGRPLNRKQRDWRLQLPFEAVKMVTLYSD</sequence>
<evidence type="ECO:0000259" key="1">
    <source>
        <dbReference type="Pfam" id="PF25498"/>
    </source>
</evidence>
<gene>
    <name evidence="2" type="ORF">B296_00034751</name>
</gene>
<dbReference type="Proteomes" id="UP000287651">
    <property type="component" value="Unassembled WGS sequence"/>
</dbReference>
<evidence type="ECO:0000313" key="2">
    <source>
        <dbReference type="EMBL" id="RRT64838.1"/>
    </source>
</evidence>
<dbReference type="PANTHER" id="PTHR34544:SF3">
    <property type="entry name" value="OS07G0155200 PROTEIN"/>
    <property type="match status" value="1"/>
</dbReference>
<comment type="caution">
    <text evidence="2">The sequence shown here is derived from an EMBL/GenBank/DDBJ whole genome shotgun (WGS) entry which is preliminary data.</text>
</comment>
<feature type="domain" description="DUF7912" evidence="1">
    <location>
        <begin position="248"/>
        <end position="338"/>
    </location>
</feature>
<proteinExistence type="predicted"/>